<sequence>MTGVLIKIENAEHYTVNFGPLGTIAQNNGVLKSAHLVKNSFGQVTTAYETFKWYNPTSNKVIFGYNAELLPPSYRIFGKLHDQLVFDLDNGEVTHSPDPGVPAPSAFWALIIAAAAVVAAVFDTLYSKTTTTTTKNYDANGNYTGGSTTTTTDPEPFEIEINGTTHMITDFGIKYDTIVPPELIGYPSTEPYSIGEQITGTNLSSFQITSIHLQ</sequence>
<keyword evidence="1" id="KW-1133">Transmembrane helix</keyword>
<dbReference type="Proteomes" id="UP001214530">
    <property type="component" value="Chromosome"/>
</dbReference>
<keyword evidence="1" id="KW-0472">Membrane</keyword>
<name>A0AAJ5W6A6_9SPHI</name>
<reference evidence="2" key="1">
    <citation type="submission" date="2023-03" db="EMBL/GenBank/DDBJ databases">
        <title>Andean soil-derived lignocellulolytic bacterial consortium as a source of novel taxa and putative plastic-active enzymes.</title>
        <authorList>
            <person name="Diaz-Garcia L."/>
            <person name="Chuvochina M."/>
            <person name="Feuerriegel G."/>
            <person name="Bunk B."/>
            <person name="Sproer C."/>
            <person name="Streit W.R."/>
            <person name="Rodriguez L.M."/>
            <person name="Overmann J."/>
            <person name="Jimenez D.J."/>
        </authorList>
    </citation>
    <scope>NUCLEOTIDE SEQUENCE</scope>
    <source>
        <strain evidence="2">MAG 3858</strain>
    </source>
</reference>
<dbReference type="EMBL" id="CP119313">
    <property type="protein sequence ID" value="WEK17935.1"/>
    <property type="molecule type" value="Genomic_DNA"/>
</dbReference>
<keyword evidence="1" id="KW-0812">Transmembrane</keyword>
<protein>
    <submittedName>
        <fullName evidence="2">Uncharacterized protein</fullName>
    </submittedName>
</protein>
<evidence type="ECO:0000313" key="2">
    <source>
        <dbReference type="EMBL" id="WEK17935.1"/>
    </source>
</evidence>
<accession>A0AAJ5W6A6</accession>
<feature type="transmembrane region" description="Helical" evidence="1">
    <location>
        <begin position="106"/>
        <end position="126"/>
    </location>
</feature>
<gene>
    <name evidence="2" type="ORF">P0Y49_14125</name>
</gene>
<evidence type="ECO:0000313" key="3">
    <source>
        <dbReference type="Proteomes" id="UP001214530"/>
    </source>
</evidence>
<evidence type="ECO:0000256" key="1">
    <source>
        <dbReference type="SAM" id="Phobius"/>
    </source>
</evidence>
<organism evidence="2 3">
    <name type="scientific">Candidatus Pedobacter colombiensis</name>
    <dbReference type="NCBI Taxonomy" id="3121371"/>
    <lineage>
        <taxon>Bacteria</taxon>
        <taxon>Pseudomonadati</taxon>
        <taxon>Bacteroidota</taxon>
        <taxon>Sphingobacteriia</taxon>
        <taxon>Sphingobacteriales</taxon>
        <taxon>Sphingobacteriaceae</taxon>
        <taxon>Pedobacter</taxon>
    </lineage>
</organism>
<proteinExistence type="predicted"/>
<dbReference type="AlphaFoldDB" id="A0AAJ5W6A6"/>